<organism evidence="2 3">
    <name type="scientific">Bifidobacterium longum</name>
    <dbReference type="NCBI Taxonomy" id="216816"/>
    <lineage>
        <taxon>Bacteria</taxon>
        <taxon>Bacillati</taxon>
        <taxon>Actinomycetota</taxon>
        <taxon>Actinomycetes</taxon>
        <taxon>Bifidobacteriales</taxon>
        <taxon>Bifidobacteriaceae</taxon>
        <taxon>Bifidobacterium</taxon>
    </lineage>
</organism>
<sequence length="158" mass="17223">MKIRMSAEQVAGLFEFAMLQDLDPTSMEPMKVSRDSAELKLMDGKPVFRVRVTALDRESGREMDAVSLKIKSKPQAKIGRTFDLKLEREQQPVRDGLDAHGLGGAERQGDHGGRSGRGVRRLELDGTTGGRRPYRLPALPAVHAGDEPDQALDGTGAS</sequence>
<evidence type="ECO:0000256" key="1">
    <source>
        <dbReference type="SAM" id="MobiDB-lite"/>
    </source>
</evidence>
<dbReference type="Proteomes" id="UP000245582">
    <property type="component" value="Unassembled WGS sequence"/>
</dbReference>
<name>A0A2U2RR01_BIFLN</name>
<feature type="region of interest" description="Disordered" evidence="1">
    <location>
        <begin position="88"/>
        <end position="158"/>
    </location>
</feature>
<dbReference type="AlphaFoldDB" id="A0A2U2RR01"/>
<reference evidence="2 3" key="1">
    <citation type="submission" date="2017-11" db="EMBL/GenBank/DDBJ databases">
        <title>Draft genome sequence of Bifidobacterium longum UMA026, isolated from Holstein dairy cow feces.</title>
        <authorList>
            <person name="Albert K."/>
            <person name="Sela D.A."/>
        </authorList>
    </citation>
    <scope>NUCLEOTIDE SEQUENCE [LARGE SCALE GENOMIC DNA]</scope>
    <source>
        <strain evidence="2 3">UMA026</strain>
    </source>
</reference>
<evidence type="ECO:0000313" key="2">
    <source>
        <dbReference type="EMBL" id="PWH08302.1"/>
    </source>
</evidence>
<protein>
    <submittedName>
        <fullName evidence="2">Uncharacterized protein</fullName>
    </submittedName>
</protein>
<proteinExistence type="predicted"/>
<accession>A0A2U2RR01</accession>
<dbReference type="EMBL" id="PHUM01000010">
    <property type="protein sequence ID" value="PWH08302.1"/>
    <property type="molecule type" value="Genomic_DNA"/>
</dbReference>
<evidence type="ECO:0000313" key="3">
    <source>
        <dbReference type="Proteomes" id="UP000245582"/>
    </source>
</evidence>
<gene>
    <name evidence="2" type="ORF">CWE05_08505</name>
</gene>
<dbReference type="RefSeq" id="WP_109087942.1">
    <property type="nucleotide sequence ID" value="NZ_PHUM01000010.1"/>
</dbReference>
<comment type="caution">
    <text evidence="2">The sequence shown here is derived from an EMBL/GenBank/DDBJ whole genome shotgun (WGS) entry which is preliminary data.</text>
</comment>
<feature type="compositionally biased region" description="Basic and acidic residues" evidence="1">
    <location>
        <begin position="88"/>
        <end position="98"/>
    </location>
</feature>